<dbReference type="EMBL" id="JAUOPJ010000006">
    <property type="protein sequence ID" value="MDO6457040.1"/>
    <property type="molecule type" value="Genomic_DNA"/>
</dbReference>
<protein>
    <submittedName>
        <fullName evidence="2">Uncharacterized protein</fullName>
    </submittedName>
</protein>
<keyword evidence="3" id="KW-1185">Reference proteome</keyword>
<dbReference type="GeneID" id="98667179"/>
<sequence>MTLHDVALTTAAKKETTMKVSEWFEYYAPSNPVAKSSEQVSTSKLEVLDQMYAYYE</sequence>
<evidence type="ECO:0000313" key="1">
    <source>
        <dbReference type="EMBL" id="MDO6457040.1"/>
    </source>
</evidence>
<dbReference type="EMBL" id="FORY01000006">
    <property type="protein sequence ID" value="SFJ57760.1"/>
    <property type="molecule type" value="Genomic_DNA"/>
</dbReference>
<reference evidence="2 3" key="1">
    <citation type="submission" date="2016-10" db="EMBL/GenBank/DDBJ databases">
        <authorList>
            <person name="de Groot N.N."/>
        </authorList>
    </citation>
    <scope>NUCLEOTIDE SEQUENCE [LARGE SCALE GENOMIC DNA]</scope>
    <source>
        <strain evidence="2 3">CGMCC 1.8891</strain>
    </source>
</reference>
<proteinExistence type="predicted"/>
<organism evidence="2 3">
    <name type="scientific">Celeribacter halophilus</name>
    <dbReference type="NCBI Taxonomy" id="576117"/>
    <lineage>
        <taxon>Bacteria</taxon>
        <taxon>Pseudomonadati</taxon>
        <taxon>Pseudomonadota</taxon>
        <taxon>Alphaproteobacteria</taxon>
        <taxon>Rhodobacterales</taxon>
        <taxon>Roseobacteraceae</taxon>
        <taxon>Celeribacter</taxon>
    </lineage>
</organism>
<reference evidence="1" key="2">
    <citation type="submission" date="2023-07" db="EMBL/GenBank/DDBJ databases">
        <title>Genome content predicts the carbon catabolic preferences of heterotrophic bacteria.</title>
        <authorList>
            <person name="Gralka M."/>
        </authorList>
    </citation>
    <scope>NUCLEOTIDE SEQUENCE</scope>
    <source>
        <strain evidence="1">I2M02</strain>
    </source>
</reference>
<evidence type="ECO:0000313" key="3">
    <source>
        <dbReference type="Proteomes" id="UP000183299"/>
    </source>
</evidence>
<name>A0A1I3SH69_9RHOB</name>
<accession>A0A1I3SH69</accession>
<dbReference type="Proteomes" id="UP000183299">
    <property type="component" value="Unassembled WGS sequence"/>
</dbReference>
<dbReference type="Proteomes" id="UP001169823">
    <property type="component" value="Unassembled WGS sequence"/>
</dbReference>
<dbReference type="RefSeq" id="WP_156444371.1">
    <property type="nucleotide sequence ID" value="NZ_FORY01000006.1"/>
</dbReference>
<gene>
    <name evidence="1" type="ORF">Q4494_08135</name>
    <name evidence="2" type="ORF">SAMN04488138_106205</name>
</gene>
<evidence type="ECO:0000313" key="2">
    <source>
        <dbReference type="EMBL" id="SFJ57760.1"/>
    </source>
</evidence>
<dbReference type="AlphaFoldDB" id="A0A1I3SH69"/>